<evidence type="ECO:0000313" key="2">
    <source>
        <dbReference type="EMBL" id="VFJ96541.1"/>
    </source>
</evidence>
<dbReference type="EMBL" id="CAADFG010000091">
    <property type="protein sequence ID" value="VFJ95695.1"/>
    <property type="molecule type" value="Genomic_DNA"/>
</dbReference>
<gene>
    <name evidence="1" type="ORF">BECKH772A_GA0070896_100915</name>
    <name evidence="2" type="ORF">BECKH772B_GA0070898_100935</name>
    <name evidence="3" type="ORF">BECKH772C_GA0070978_100915</name>
</gene>
<reference evidence="2" key="1">
    <citation type="submission" date="2019-02" db="EMBL/GenBank/DDBJ databases">
        <authorList>
            <person name="Gruber-Vodicka R. H."/>
            <person name="Seah K. B. B."/>
        </authorList>
    </citation>
    <scope>NUCLEOTIDE SEQUENCE</scope>
    <source>
        <strain evidence="3">BECK_SA2B12</strain>
        <strain evidence="1">BECK_SA2B15</strain>
        <strain evidence="2">BECK_SA2B20</strain>
    </source>
</reference>
<dbReference type="AlphaFoldDB" id="A0A450UVF4"/>
<proteinExistence type="predicted"/>
<evidence type="ECO:0000313" key="3">
    <source>
        <dbReference type="EMBL" id="VFK02457.1"/>
    </source>
</evidence>
<sequence length="132" mass="15143">MRRIEFIASWIGTLHGQRNPVPECQLPAHDVGELYGKFRDSIKKKCPARFQNTATCQNPIATPFQKFVLWNRIVVAIFIVFPHIKRRVGKYGIDNPGLHSPKDIKAIGAIENAMRCGEEWNIHSRILAFFRS</sequence>
<dbReference type="EMBL" id="CAADFI010000093">
    <property type="protein sequence ID" value="VFJ96541.1"/>
    <property type="molecule type" value="Genomic_DNA"/>
</dbReference>
<protein>
    <submittedName>
        <fullName evidence="2">Uncharacterized protein</fullName>
    </submittedName>
</protein>
<accession>A0A450UVF4</accession>
<dbReference type="EMBL" id="CAADFJ010000091">
    <property type="protein sequence ID" value="VFK02457.1"/>
    <property type="molecule type" value="Genomic_DNA"/>
</dbReference>
<organism evidence="2">
    <name type="scientific">Candidatus Kentrum eta</name>
    <dbReference type="NCBI Taxonomy" id="2126337"/>
    <lineage>
        <taxon>Bacteria</taxon>
        <taxon>Pseudomonadati</taxon>
        <taxon>Pseudomonadota</taxon>
        <taxon>Gammaproteobacteria</taxon>
        <taxon>Candidatus Kentrum</taxon>
    </lineage>
</organism>
<name>A0A450UVF4_9GAMM</name>
<evidence type="ECO:0000313" key="1">
    <source>
        <dbReference type="EMBL" id="VFJ95695.1"/>
    </source>
</evidence>